<dbReference type="PANTHER" id="PTHR37574:SF1">
    <property type="entry name" value="LIPASE B"/>
    <property type="match status" value="1"/>
</dbReference>
<accession>A0A9P9XZM7</accession>
<dbReference type="PANTHER" id="PTHR37574">
    <property type="entry name" value="LIPASE B"/>
    <property type="match status" value="1"/>
</dbReference>
<comment type="caution">
    <text evidence="2">The sequence shown here is derived from an EMBL/GenBank/DDBJ whole genome shotgun (WGS) entry which is preliminary data.</text>
</comment>
<evidence type="ECO:0000313" key="3">
    <source>
        <dbReference type="Proteomes" id="UP001055219"/>
    </source>
</evidence>
<gene>
    <name evidence="2" type="ORF">J7T54_008528</name>
</gene>
<keyword evidence="3" id="KW-1185">Reference proteome</keyword>
<evidence type="ECO:0000256" key="1">
    <source>
        <dbReference type="SAM" id="SignalP"/>
    </source>
</evidence>
<reference evidence="2" key="2">
    <citation type="submission" date="2022-07" db="EMBL/GenBank/DDBJ databases">
        <authorList>
            <person name="Goncalves M.F.M."/>
            <person name="Hilario S."/>
            <person name="Van De Peer Y."/>
            <person name="Esteves A.C."/>
            <person name="Alves A."/>
        </authorList>
    </citation>
    <scope>NUCLEOTIDE SEQUENCE</scope>
    <source>
        <strain evidence="2">MUM 19.33</strain>
    </source>
</reference>
<dbReference type="EMBL" id="JAGIXG020000030">
    <property type="protein sequence ID" value="KAI6780610.1"/>
    <property type="molecule type" value="Genomic_DNA"/>
</dbReference>
<proteinExistence type="predicted"/>
<protein>
    <submittedName>
        <fullName evidence="2">Lipase B</fullName>
    </submittedName>
</protein>
<dbReference type="GeneID" id="75834999"/>
<dbReference type="AlphaFoldDB" id="A0A9P9XZM7"/>
<feature type="signal peptide" evidence="1">
    <location>
        <begin position="1"/>
        <end position="16"/>
    </location>
</feature>
<keyword evidence="1" id="KW-0732">Signal</keyword>
<evidence type="ECO:0000313" key="2">
    <source>
        <dbReference type="EMBL" id="KAI6780610.1"/>
    </source>
</evidence>
<sequence>MRLSAVILGLRALCFASPAPFEERLDVVNALANGVVDDVDEVVRGLLGHLSDAVNRGDRDEAIGILQQMSPPRKTLESTEEAMARLQAIAAISGKELDIVNYAGKLIANGLISGTVDAASNPPPPKQIYPKENSCDPAYSMAEDDLRSAIYIPPGFTYGEKPPVILFPGTGSNGYTTFKGNFIPLLTDVDWADPVWVNVPGFLNDDAQGNAEHAAYAMHYIAAITKRDIGIIAWSQGNIDVQWALKYWPSTREVTTDHVAINADYKGTILANLLTLSGLINNPSVLQQKAGSDFINTLRADGGDSGYVPTTSIYSGFLDQIVQPQSGTIASAYMLDERGVGVTNAEVQKVCKGGLAGTLYTHESTLANPLAFALAKDALTHAGPGNLSRLDLGNVCASYLAPGLGLDDFLVTENALVIAVLSIVTYLPKAAEEPALRGYTVSPPQCKREQPFSA</sequence>
<dbReference type="Proteomes" id="UP001055219">
    <property type="component" value="Unassembled WGS sequence"/>
</dbReference>
<name>A0A9P9XZM7_9HYPO</name>
<feature type="chain" id="PRO_5040471463" evidence="1">
    <location>
        <begin position="17"/>
        <end position="454"/>
    </location>
</feature>
<organism evidence="2 3">
    <name type="scientific">Emericellopsis cladophorae</name>
    <dbReference type="NCBI Taxonomy" id="2686198"/>
    <lineage>
        <taxon>Eukaryota</taxon>
        <taxon>Fungi</taxon>
        <taxon>Dikarya</taxon>
        <taxon>Ascomycota</taxon>
        <taxon>Pezizomycotina</taxon>
        <taxon>Sordariomycetes</taxon>
        <taxon>Hypocreomycetidae</taxon>
        <taxon>Hypocreales</taxon>
        <taxon>Bionectriaceae</taxon>
        <taxon>Emericellopsis</taxon>
    </lineage>
</organism>
<dbReference type="RefSeq" id="XP_051361466.1">
    <property type="nucleotide sequence ID" value="XM_051507338.1"/>
</dbReference>
<dbReference type="Gene3D" id="3.40.50.1820">
    <property type="entry name" value="alpha/beta hydrolase"/>
    <property type="match status" value="1"/>
</dbReference>
<dbReference type="InterPro" id="IPR053228">
    <property type="entry name" value="Stereospecific_Lipase"/>
</dbReference>
<reference evidence="2" key="1">
    <citation type="journal article" date="2021" name="J Fungi (Basel)">
        <title>Genomic and Metabolomic Analyses of the Marine Fungus Emericellopsis cladophorae: Insights into Saltwater Adaptability Mechanisms and Its Biosynthetic Potential.</title>
        <authorList>
            <person name="Goncalves M.F.M."/>
            <person name="Hilario S."/>
            <person name="Van de Peer Y."/>
            <person name="Esteves A.C."/>
            <person name="Alves A."/>
        </authorList>
    </citation>
    <scope>NUCLEOTIDE SEQUENCE</scope>
    <source>
        <strain evidence="2">MUM 19.33</strain>
    </source>
</reference>
<dbReference type="InterPro" id="IPR029058">
    <property type="entry name" value="AB_hydrolase_fold"/>
</dbReference>
<dbReference type="OrthoDB" id="4605274at2759"/>
<dbReference type="SUPFAM" id="SSF53474">
    <property type="entry name" value="alpha/beta-Hydrolases"/>
    <property type="match status" value="1"/>
</dbReference>